<gene>
    <name evidence="1" type="ORF">SARC_07132</name>
</gene>
<dbReference type="GeneID" id="25907636"/>
<dbReference type="Proteomes" id="UP000054560">
    <property type="component" value="Unassembled WGS sequence"/>
</dbReference>
<reference evidence="1 2" key="1">
    <citation type="submission" date="2011-02" db="EMBL/GenBank/DDBJ databases">
        <title>The Genome Sequence of Sphaeroforma arctica JP610.</title>
        <authorList>
            <consortium name="The Broad Institute Genome Sequencing Platform"/>
            <person name="Russ C."/>
            <person name="Cuomo C."/>
            <person name="Young S.K."/>
            <person name="Zeng Q."/>
            <person name="Gargeya S."/>
            <person name="Alvarado L."/>
            <person name="Berlin A."/>
            <person name="Chapman S.B."/>
            <person name="Chen Z."/>
            <person name="Freedman E."/>
            <person name="Gellesch M."/>
            <person name="Goldberg J."/>
            <person name="Griggs A."/>
            <person name="Gujja S."/>
            <person name="Heilman E."/>
            <person name="Heiman D."/>
            <person name="Howarth C."/>
            <person name="Mehta T."/>
            <person name="Neiman D."/>
            <person name="Pearson M."/>
            <person name="Roberts A."/>
            <person name="Saif S."/>
            <person name="Shea T."/>
            <person name="Shenoy N."/>
            <person name="Sisk P."/>
            <person name="Stolte C."/>
            <person name="Sykes S."/>
            <person name="White J."/>
            <person name="Yandava C."/>
            <person name="Burger G."/>
            <person name="Gray M.W."/>
            <person name="Holland P.W.H."/>
            <person name="King N."/>
            <person name="Lang F.B.F."/>
            <person name="Roger A.J."/>
            <person name="Ruiz-Trillo I."/>
            <person name="Haas B."/>
            <person name="Nusbaum C."/>
            <person name="Birren B."/>
        </authorList>
    </citation>
    <scope>NUCLEOTIDE SEQUENCE [LARGE SCALE GENOMIC DNA]</scope>
    <source>
        <strain evidence="1 2">JP610</strain>
    </source>
</reference>
<proteinExistence type="predicted"/>
<evidence type="ECO:0000313" key="2">
    <source>
        <dbReference type="Proteomes" id="UP000054560"/>
    </source>
</evidence>
<dbReference type="RefSeq" id="XP_014154412.1">
    <property type="nucleotide sequence ID" value="XM_014298937.1"/>
</dbReference>
<dbReference type="EMBL" id="KQ242141">
    <property type="protein sequence ID" value="KNC80510.1"/>
    <property type="molecule type" value="Genomic_DNA"/>
</dbReference>
<keyword evidence="2" id="KW-1185">Reference proteome</keyword>
<dbReference type="AlphaFoldDB" id="A0A0L0FUH9"/>
<name>A0A0L0FUH9_9EUKA</name>
<sequence length="72" mass="7722">MKPYVISKGSGFCIPTRADAIPARSAFRNRDSTKIAIGQSKCAAEVDLGILQRCEDEDGWLAPIILADKGKG</sequence>
<organism evidence="1 2">
    <name type="scientific">Sphaeroforma arctica JP610</name>
    <dbReference type="NCBI Taxonomy" id="667725"/>
    <lineage>
        <taxon>Eukaryota</taxon>
        <taxon>Ichthyosporea</taxon>
        <taxon>Ichthyophonida</taxon>
        <taxon>Sphaeroforma</taxon>
    </lineage>
</organism>
<accession>A0A0L0FUH9</accession>
<protein>
    <submittedName>
        <fullName evidence="1">Uncharacterized protein</fullName>
    </submittedName>
</protein>
<evidence type="ECO:0000313" key="1">
    <source>
        <dbReference type="EMBL" id="KNC80510.1"/>
    </source>
</evidence>